<evidence type="ECO:0000259" key="19">
    <source>
        <dbReference type="PROSITE" id="PS50109"/>
    </source>
</evidence>
<evidence type="ECO:0000256" key="16">
    <source>
        <dbReference type="ARBA" id="ARBA00023136"/>
    </source>
</evidence>
<evidence type="ECO:0000256" key="9">
    <source>
        <dbReference type="ARBA" id="ARBA00022679"/>
    </source>
</evidence>
<keyword evidence="5" id="KW-0813">Transport</keyword>
<comment type="subcellular location">
    <subcellularLocation>
        <location evidence="2">Cell membrane</location>
    </subcellularLocation>
</comment>
<name>A0ABQ5XUT9_9GAMM</name>
<dbReference type="InterPro" id="IPR036890">
    <property type="entry name" value="HATPase_C_sf"/>
</dbReference>
<evidence type="ECO:0000256" key="8">
    <source>
        <dbReference type="ARBA" id="ARBA00022592"/>
    </source>
</evidence>
<dbReference type="Pfam" id="PF00512">
    <property type="entry name" value="HisKA"/>
    <property type="match status" value="1"/>
</dbReference>
<dbReference type="InterPro" id="IPR005467">
    <property type="entry name" value="His_kinase_dom"/>
</dbReference>
<evidence type="ECO:0000256" key="14">
    <source>
        <dbReference type="ARBA" id="ARBA00022989"/>
    </source>
</evidence>
<dbReference type="Pfam" id="PF02518">
    <property type="entry name" value="HATPase_c"/>
    <property type="match status" value="1"/>
</dbReference>
<dbReference type="InterPro" id="IPR035965">
    <property type="entry name" value="PAS-like_dom_sf"/>
</dbReference>
<comment type="function">
    <text evidence="17">Member of the two-component regulatory system PhoR/PhoB involved in the phosphate regulon genes expression. PhoR may function as a membrane-associated protein kinase that phosphorylates PhoB in response to environmental signals.</text>
</comment>
<dbReference type="CDD" id="cd00082">
    <property type="entry name" value="HisKA"/>
    <property type="match status" value="1"/>
</dbReference>
<evidence type="ECO:0000256" key="12">
    <source>
        <dbReference type="ARBA" id="ARBA00022777"/>
    </source>
</evidence>
<dbReference type="InterPro" id="IPR000014">
    <property type="entry name" value="PAS"/>
</dbReference>
<evidence type="ECO:0000256" key="4">
    <source>
        <dbReference type="ARBA" id="ARBA00019665"/>
    </source>
</evidence>
<evidence type="ECO:0000256" key="2">
    <source>
        <dbReference type="ARBA" id="ARBA00004236"/>
    </source>
</evidence>
<keyword evidence="12 21" id="KW-0418">Kinase</keyword>
<dbReference type="Gene3D" id="3.30.450.20">
    <property type="entry name" value="PAS domain"/>
    <property type="match status" value="1"/>
</dbReference>
<gene>
    <name evidence="21" type="primary">phoR</name>
    <name evidence="21" type="ORF">GCM10007901_31040</name>
</gene>
<evidence type="ECO:0000256" key="6">
    <source>
        <dbReference type="ARBA" id="ARBA00022475"/>
    </source>
</evidence>
<keyword evidence="11" id="KW-0547">Nucleotide-binding</keyword>
<keyword evidence="13" id="KW-0067">ATP-binding</keyword>
<dbReference type="NCBIfam" id="TIGR02966">
    <property type="entry name" value="phoR_proteo"/>
    <property type="match status" value="1"/>
</dbReference>
<organism evidence="21 22">
    <name type="scientific">Dyella acidisoli</name>
    <dbReference type="NCBI Taxonomy" id="1867834"/>
    <lineage>
        <taxon>Bacteria</taxon>
        <taxon>Pseudomonadati</taxon>
        <taxon>Pseudomonadota</taxon>
        <taxon>Gammaproteobacteria</taxon>
        <taxon>Lysobacterales</taxon>
        <taxon>Rhodanobacteraceae</taxon>
        <taxon>Dyella</taxon>
    </lineage>
</organism>
<comment type="catalytic activity">
    <reaction evidence="1">
        <text>ATP + protein L-histidine = ADP + protein N-phospho-L-histidine.</text>
        <dbReference type="EC" id="2.7.13.3"/>
    </reaction>
</comment>
<keyword evidence="7" id="KW-0597">Phosphoprotein</keyword>
<evidence type="ECO:0000256" key="17">
    <source>
        <dbReference type="ARBA" id="ARBA00025207"/>
    </source>
</evidence>
<evidence type="ECO:0000256" key="5">
    <source>
        <dbReference type="ARBA" id="ARBA00022448"/>
    </source>
</evidence>
<dbReference type="SUPFAM" id="SSF55785">
    <property type="entry name" value="PYP-like sensor domain (PAS domain)"/>
    <property type="match status" value="1"/>
</dbReference>
<evidence type="ECO:0000256" key="13">
    <source>
        <dbReference type="ARBA" id="ARBA00022840"/>
    </source>
</evidence>
<evidence type="ECO:0000313" key="21">
    <source>
        <dbReference type="EMBL" id="GLQ94153.1"/>
    </source>
</evidence>
<protein>
    <recommendedName>
        <fullName evidence="4">Phosphate regulon sensor protein PhoR</fullName>
        <ecNumber evidence="3">2.7.13.3</ecNumber>
    </recommendedName>
</protein>
<keyword evidence="16 18" id="KW-0472">Membrane</keyword>
<dbReference type="SMART" id="SM00388">
    <property type="entry name" value="HisKA"/>
    <property type="match status" value="1"/>
</dbReference>
<dbReference type="PANTHER" id="PTHR45453">
    <property type="entry name" value="PHOSPHATE REGULON SENSOR PROTEIN PHOR"/>
    <property type="match status" value="1"/>
</dbReference>
<dbReference type="SUPFAM" id="SSF47384">
    <property type="entry name" value="Homodimeric domain of signal transducing histidine kinase"/>
    <property type="match status" value="1"/>
</dbReference>
<evidence type="ECO:0000256" key="3">
    <source>
        <dbReference type="ARBA" id="ARBA00012438"/>
    </source>
</evidence>
<keyword evidence="15" id="KW-0902">Two-component regulatory system</keyword>
<keyword evidence="6" id="KW-1003">Cell membrane</keyword>
<dbReference type="InterPro" id="IPR003661">
    <property type="entry name" value="HisK_dim/P_dom"/>
</dbReference>
<dbReference type="SMART" id="SM00091">
    <property type="entry name" value="PAS"/>
    <property type="match status" value="1"/>
</dbReference>
<evidence type="ECO:0000256" key="7">
    <source>
        <dbReference type="ARBA" id="ARBA00022553"/>
    </source>
</evidence>
<dbReference type="RefSeq" id="WP_423372806.1">
    <property type="nucleotide sequence ID" value="NZ_BSOB01000034.1"/>
</dbReference>
<dbReference type="SMART" id="SM00387">
    <property type="entry name" value="HATPase_c"/>
    <property type="match status" value="1"/>
</dbReference>
<sequence length="434" mass="47862">MTQPVKSAWKLPLALTGGLVAGAFGGWLAGGHVASGVALVAIAEIVLLLTHLRHIAKPIMSLSSKPPEDAPYDVPYDPRHDRFMMRSRRLAANLHDLRRAAGNLPDAIVLLDQDQHVRWFNHAAESLLGLRRPQDRGVVLKEKLHNSELAGWLEEPSPEPLNDVSAPGAPSRHINVTLLPFGQRQRLLLARDISHMSRLEQIRRDFVANVSHELRTPLTVIHGYLELLDPEDVPHLAPVLSEMRAQSKRMGQIVEDLLTLSRLETQDHVSEERVQMAPLLATLRKEAEALSQGRHSITVENAANIDLLGSPKDLHSALSNLVSNAVRYTPTGGRITIRWERTADGANYSVTDTGYGIPADHLSRLTERFYRVSSSRSRDSGGTGLGLSIVKHVLGLHQARLDIRSTPGQGSTFTCCFGRERLLAPETHEARSAE</sequence>
<dbReference type="GO" id="GO:0016301">
    <property type="term" value="F:kinase activity"/>
    <property type="evidence" value="ECO:0007669"/>
    <property type="project" value="UniProtKB-KW"/>
</dbReference>
<dbReference type="PROSITE" id="PS50109">
    <property type="entry name" value="HIS_KIN"/>
    <property type="match status" value="1"/>
</dbReference>
<reference evidence="22" key="1">
    <citation type="journal article" date="2019" name="Int. J. Syst. Evol. Microbiol.">
        <title>The Global Catalogue of Microorganisms (GCM) 10K type strain sequencing project: providing services to taxonomists for standard genome sequencing and annotation.</title>
        <authorList>
            <consortium name="The Broad Institute Genomics Platform"/>
            <consortium name="The Broad Institute Genome Sequencing Center for Infectious Disease"/>
            <person name="Wu L."/>
            <person name="Ma J."/>
        </authorList>
    </citation>
    <scope>NUCLEOTIDE SEQUENCE [LARGE SCALE GENOMIC DNA]</scope>
    <source>
        <strain evidence="22">NBRC 111980</strain>
    </source>
</reference>
<evidence type="ECO:0000259" key="20">
    <source>
        <dbReference type="PROSITE" id="PS50112"/>
    </source>
</evidence>
<feature type="domain" description="Histidine kinase" evidence="19">
    <location>
        <begin position="209"/>
        <end position="421"/>
    </location>
</feature>
<keyword evidence="8" id="KW-0592">Phosphate transport</keyword>
<dbReference type="Gene3D" id="1.10.287.130">
    <property type="match status" value="1"/>
</dbReference>
<evidence type="ECO:0000256" key="18">
    <source>
        <dbReference type="SAM" id="Phobius"/>
    </source>
</evidence>
<comment type="caution">
    <text evidence="21">The sequence shown here is derived from an EMBL/GenBank/DDBJ whole genome shotgun (WGS) entry which is preliminary data.</text>
</comment>
<dbReference type="InterPro" id="IPR003594">
    <property type="entry name" value="HATPase_dom"/>
</dbReference>
<keyword evidence="9" id="KW-0808">Transferase</keyword>
<dbReference type="SUPFAM" id="SSF55874">
    <property type="entry name" value="ATPase domain of HSP90 chaperone/DNA topoisomerase II/histidine kinase"/>
    <property type="match status" value="1"/>
</dbReference>
<dbReference type="PANTHER" id="PTHR45453:SF1">
    <property type="entry name" value="PHOSPHATE REGULON SENSOR PROTEIN PHOR"/>
    <property type="match status" value="1"/>
</dbReference>
<dbReference type="EC" id="2.7.13.3" evidence="3"/>
<feature type="transmembrane region" description="Helical" evidence="18">
    <location>
        <begin position="12"/>
        <end position="30"/>
    </location>
</feature>
<accession>A0ABQ5XUT9</accession>
<dbReference type="InterPro" id="IPR036097">
    <property type="entry name" value="HisK_dim/P_sf"/>
</dbReference>
<dbReference type="InterPro" id="IPR050351">
    <property type="entry name" value="BphY/WalK/GraS-like"/>
</dbReference>
<feature type="transmembrane region" description="Helical" evidence="18">
    <location>
        <begin position="36"/>
        <end position="56"/>
    </location>
</feature>
<evidence type="ECO:0000256" key="11">
    <source>
        <dbReference type="ARBA" id="ARBA00022741"/>
    </source>
</evidence>
<dbReference type="CDD" id="cd00130">
    <property type="entry name" value="PAS"/>
    <property type="match status" value="1"/>
</dbReference>
<evidence type="ECO:0000256" key="1">
    <source>
        <dbReference type="ARBA" id="ARBA00000085"/>
    </source>
</evidence>
<evidence type="ECO:0000256" key="10">
    <source>
        <dbReference type="ARBA" id="ARBA00022692"/>
    </source>
</evidence>
<keyword evidence="22" id="KW-1185">Reference proteome</keyword>
<feature type="domain" description="PAS" evidence="20">
    <location>
        <begin position="93"/>
        <end position="134"/>
    </location>
</feature>
<dbReference type="Pfam" id="PF13188">
    <property type="entry name" value="PAS_8"/>
    <property type="match status" value="1"/>
</dbReference>
<keyword evidence="10 18" id="KW-0812">Transmembrane</keyword>
<dbReference type="InterPro" id="IPR014310">
    <property type="entry name" value="Sig_transdc_His_kinase_PhoR"/>
</dbReference>
<dbReference type="Proteomes" id="UP001156670">
    <property type="component" value="Unassembled WGS sequence"/>
</dbReference>
<dbReference type="InterPro" id="IPR004358">
    <property type="entry name" value="Sig_transdc_His_kin-like_C"/>
</dbReference>
<dbReference type="Gene3D" id="3.30.565.10">
    <property type="entry name" value="Histidine kinase-like ATPase, C-terminal domain"/>
    <property type="match status" value="1"/>
</dbReference>
<dbReference type="PROSITE" id="PS50112">
    <property type="entry name" value="PAS"/>
    <property type="match status" value="1"/>
</dbReference>
<proteinExistence type="predicted"/>
<dbReference type="PRINTS" id="PR00344">
    <property type="entry name" value="BCTRLSENSOR"/>
</dbReference>
<evidence type="ECO:0000256" key="15">
    <source>
        <dbReference type="ARBA" id="ARBA00023012"/>
    </source>
</evidence>
<keyword evidence="14 18" id="KW-1133">Transmembrane helix</keyword>
<dbReference type="EMBL" id="BSOB01000034">
    <property type="protein sequence ID" value="GLQ94153.1"/>
    <property type="molecule type" value="Genomic_DNA"/>
</dbReference>
<evidence type="ECO:0000313" key="22">
    <source>
        <dbReference type="Proteomes" id="UP001156670"/>
    </source>
</evidence>